<dbReference type="InterPro" id="IPR045864">
    <property type="entry name" value="aa-tRNA-synth_II/BPL/LPL"/>
</dbReference>
<evidence type="ECO:0000313" key="10">
    <source>
        <dbReference type="EMBL" id="AHH45422.1"/>
    </source>
</evidence>
<evidence type="ECO:0000256" key="8">
    <source>
        <dbReference type="ARBA" id="ARBA00023146"/>
    </source>
</evidence>
<dbReference type="GO" id="GO:0005737">
    <property type="term" value="C:cytoplasm"/>
    <property type="evidence" value="ECO:0007669"/>
    <property type="project" value="InterPro"/>
</dbReference>
<dbReference type="SUPFAM" id="SSF52954">
    <property type="entry name" value="Class II aaRS ABD-related"/>
    <property type="match status" value="1"/>
</dbReference>
<dbReference type="EMBL" id="CP007154">
    <property type="protein sequence ID" value="AHH45422.1"/>
    <property type="molecule type" value="Genomic_DNA"/>
</dbReference>
<dbReference type="EC" id="6.1.1.14" evidence="2"/>
<dbReference type="KEGG" id="mbc:MYB_02090"/>
<dbReference type="InterPro" id="IPR002315">
    <property type="entry name" value="tRNA-synt_gly"/>
</dbReference>
<dbReference type="InterPro" id="IPR006195">
    <property type="entry name" value="aa-tRNA-synth_II"/>
</dbReference>
<evidence type="ECO:0000256" key="4">
    <source>
        <dbReference type="ARBA" id="ARBA00022598"/>
    </source>
</evidence>
<dbReference type="Pfam" id="PF03129">
    <property type="entry name" value="HGTP_anticodon"/>
    <property type="match status" value="1"/>
</dbReference>
<keyword evidence="8 10" id="KW-0030">Aminoacyl-tRNA synthetase</keyword>
<feature type="domain" description="Aminoacyl-transfer RNA synthetases class-II family profile" evidence="9">
    <location>
        <begin position="148"/>
        <end position="367"/>
    </location>
</feature>
<dbReference type="InterPro" id="IPR004154">
    <property type="entry name" value="Anticodon-bd"/>
</dbReference>
<evidence type="ECO:0000313" key="11">
    <source>
        <dbReference type="Proteomes" id="UP000019229"/>
    </source>
</evidence>
<sequence>MITEKDYSFFINHLKQFGFVFQGSQIYGGLANTWDYGPLGSLLLKNIKDFWLDFFVTTEPNMFLVDTKILLNPQVWKASGHQQNFNDLLVENIVNKKRYRVDHLLEEVFGITNIESWDKEKIEEKLAEITSYDNSKVQWSKVRQFNLMFETFQGVVADQKASIYLRPETAQGIFINFSNILRSQRPKLPFGVAQIGKSFRNEITPGNFIFRTREFEQMEMEVFCYPEQASQVYQKYIEKISLFLKNIGLEDSKVRLRHHDTTELAHYSQATADYEFKFAFGWGELIGISNRSDFDLKTHSEHSGESLTYLDPVTNQKFYPFVVEPSIGADRLMLAVLENAFTYDQKNDRYFLSLQYDLSPYKVAILPLVKKFNDVSFEIYQNLLKNKISATFDQSGNIGKRYRIQDAMGTFFCITYDYQSLEDNTVTIRHRDTMEQKRIAIDEIVTYLQGNKGLNGL</sequence>
<dbReference type="eggNOG" id="COG0423">
    <property type="taxonomic scope" value="Bacteria"/>
</dbReference>
<evidence type="ECO:0000259" key="9">
    <source>
        <dbReference type="PROSITE" id="PS50862"/>
    </source>
</evidence>
<dbReference type="CDD" id="cd00774">
    <property type="entry name" value="GlyRS-like_core"/>
    <property type="match status" value="1"/>
</dbReference>
<keyword evidence="11" id="KW-1185">Reference proteome</keyword>
<dbReference type="NCBIfam" id="NF003211">
    <property type="entry name" value="PRK04173.1"/>
    <property type="match status" value="1"/>
</dbReference>
<dbReference type="Gene3D" id="3.30.930.10">
    <property type="entry name" value="Bira Bifunctional Protein, Domain 2"/>
    <property type="match status" value="1"/>
</dbReference>
<evidence type="ECO:0000256" key="5">
    <source>
        <dbReference type="ARBA" id="ARBA00022741"/>
    </source>
</evidence>
<keyword evidence="6" id="KW-0067">ATP-binding</keyword>
<dbReference type="RefSeq" id="WP_022934657.1">
    <property type="nucleotide sequence ID" value="NZ_CP007154.1"/>
</dbReference>
<dbReference type="NCBIfam" id="TIGR00389">
    <property type="entry name" value="glyS_dimeric"/>
    <property type="match status" value="1"/>
</dbReference>
<keyword evidence="4 10" id="KW-0436">Ligase</keyword>
<evidence type="ECO:0000256" key="3">
    <source>
        <dbReference type="ARBA" id="ARBA00022490"/>
    </source>
</evidence>
<dbReference type="OrthoDB" id="9760853at2"/>
<reference evidence="10 11" key="1">
    <citation type="journal article" date="2014" name="Genome Announc.">
        <title>Complete Genome Sequence of Mycoplasma bovoculi Strain M165/69T (ATCC 29104).</title>
        <authorList>
            <person name="Calcutt M.J."/>
            <person name="Foecking M.F."/>
        </authorList>
    </citation>
    <scope>NUCLEOTIDE SEQUENCE [LARGE SCALE GENOMIC DNA]</scope>
    <source>
        <strain evidence="10">M165/69</strain>
    </source>
</reference>
<name>W5UTI0_9BACT</name>
<evidence type="ECO:0000256" key="1">
    <source>
        <dbReference type="ARBA" id="ARBA00008226"/>
    </source>
</evidence>
<comment type="similarity">
    <text evidence="1">Belongs to the class-II aminoacyl-tRNA synthetase family.</text>
</comment>
<dbReference type="Gene3D" id="3.40.50.800">
    <property type="entry name" value="Anticodon-binding domain"/>
    <property type="match status" value="1"/>
</dbReference>
<dbReference type="PANTHER" id="PTHR10745">
    <property type="entry name" value="GLYCYL-TRNA SYNTHETASE/DNA POLYMERASE SUBUNIT GAMMA-2"/>
    <property type="match status" value="1"/>
</dbReference>
<evidence type="ECO:0000256" key="6">
    <source>
        <dbReference type="ARBA" id="ARBA00022840"/>
    </source>
</evidence>
<keyword evidence="3" id="KW-0963">Cytoplasm</keyword>
<evidence type="ECO:0000256" key="2">
    <source>
        <dbReference type="ARBA" id="ARBA00012829"/>
    </source>
</evidence>
<accession>W5UTI0</accession>
<dbReference type="PATRIC" id="fig|743966.3.peg.421"/>
<evidence type="ECO:0000256" key="7">
    <source>
        <dbReference type="ARBA" id="ARBA00022917"/>
    </source>
</evidence>
<dbReference type="STRING" id="743966.MYB_02090"/>
<dbReference type="InterPro" id="IPR036621">
    <property type="entry name" value="Anticodon-bd_dom_sf"/>
</dbReference>
<keyword evidence="7" id="KW-0648">Protein biosynthesis</keyword>
<proteinExistence type="inferred from homology"/>
<dbReference type="Pfam" id="PF00587">
    <property type="entry name" value="tRNA-synt_2b"/>
    <property type="match status" value="1"/>
</dbReference>
<dbReference type="PROSITE" id="PS50862">
    <property type="entry name" value="AA_TRNA_LIGASE_II"/>
    <property type="match status" value="1"/>
</dbReference>
<dbReference type="GO" id="GO:0006426">
    <property type="term" value="P:glycyl-tRNA aminoacylation"/>
    <property type="evidence" value="ECO:0007669"/>
    <property type="project" value="InterPro"/>
</dbReference>
<dbReference type="InterPro" id="IPR002314">
    <property type="entry name" value="aa-tRNA-synt_IIb"/>
</dbReference>
<dbReference type="GO" id="GO:0005524">
    <property type="term" value="F:ATP binding"/>
    <property type="evidence" value="ECO:0007669"/>
    <property type="project" value="UniProtKB-KW"/>
</dbReference>
<protein>
    <recommendedName>
        <fullName evidence="2">glycine--tRNA ligase</fullName>
        <ecNumber evidence="2">6.1.1.14</ecNumber>
    </recommendedName>
</protein>
<dbReference type="AlphaFoldDB" id="W5UTI0"/>
<dbReference type="GO" id="GO:0004820">
    <property type="term" value="F:glycine-tRNA ligase activity"/>
    <property type="evidence" value="ECO:0007669"/>
    <property type="project" value="UniProtKB-EC"/>
</dbReference>
<dbReference type="InterPro" id="IPR033731">
    <property type="entry name" value="GlyRS-like_core"/>
</dbReference>
<dbReference type="InterPro" id="IPR027031">
    <property type="entry name" value="Gly-tRNA_synthase/POLG2"/>
</dbReference>
<dbReference type="Proteomes" id="UP000019229">
    <property type="component" value="Chromosome"/>
</dbReference>
<keyword evidence="5" id="KW-0547">Nucleotide-binding</keyword>
<dbReference type="PANTHER" id="PTHR10745:SF8">
    <property type="entry name" value="DNA POLYMERASE SUBUNIT GAMMA-2, MITOCHONDRIAL"/>
    <property type="match status" value="1"/>
</dbReference>
<organism evidence="10 11">
    <name type="scientific">Mesomycoplasma bovoculi M165/69</name>
    <dbReference type="NCBI Taxonomy" id="743966"/>
    <lineage>
        <taxon>Bacteria</taxon>
        <taxon>Bacillati</taxon>
        <taxon>Mycoplasmatota</taxon>
        <taxon>Mycoplasmoidales</taxon>
        <taxon>Metamycoplasmataceae</taxon>
        <taxon>Mesomycoplasma</taxon>
    </lineage>
</organism>
<gene>
    <name evidence="10" type="primary">glyS</name>
    <name evidence="10" type="ORF">MYB_02090</name>
</gene>
<dbReference type="SUPFAM" id="SSF55681">
    <property type="entry name" value="Class II aaRS and biotin synthetases"/>
    <property type="match status" value="1"/>
</dbReference>
<dbReference type="HOGENOM" id="CLU_015515_2_0_14"/>
<dbReference type="PRINTS" id="PR01043">
    <property type="entry name" value="TRNASYNTHGLY"/>
</dbReference>